<evidence type="ECO:0000256" key="11">
    <source>
        <dbReference type="ARBA" id="ARBA00022984"/>
    </source>
</evidence>
<dbReference type="SUPFAM" id="SSF56194">
    <property type="entry name" value="Uridine diphospho-N-Acetylenolpyruvylglucosamine reductase, MurB, C-terminal domain"/>
    <property type="match status" value="1"/>
</dbReference>
<keyword evidence="7 16" id="KW-0285">Flavoprotein</keyword>
<dbReference type="InterPro" id="IPR036318">
    <property type="entry name" value="FAD-bd_PCMH-like_sf"/>
</dbReference>
<feature type="domain" description="FAD-binding PCMH-type" evidence="17">
    <location>
        <begin position="29"/>
        <end position="197"/>
    </location>
</feature>
<dbReference type="GO" id="GO:0008762">
    <property type="term" value="F:UDP-N-acetylmuramate dehydrogenase activity"/>
    <property type="evidence" value="ECO:0007669"/>
    <property type="project" value="UniProtKB-EC"/>
</dbReference>
<comment type="function">
    <text evidence="2 16">Cell wall formation.</text>
</comment>
<evidence type="ECO:0000256" key="3">
    <source>
        <dbReference type="ARBA" id="ARBA00004496"/>
    </source>
</evidence>
<evidence type="ECO:0000256" key="10">
    <source>
        <dbReference type="ARBA" id="ARBA00022960"/>
    </source>
</evidence>
<evidence type="ECO:0000256" key="12">
    <source>
        <dbReference type="ARBA" id="ARBA00023002"/>
    </source>
</evidence>
<evidence type="ECO:0000256" key="16">
    <source>
        <dbReference type="HAMAP-Rule" id="MF_00037"/>
    </source>
</evidence>
<evidence type="ECO:0000313" key="19">
    <source>
        <dbReference type="Proteomes" id="UP001197974"/>
    </source>
</evidence>
<dbReference type="InterPro" id="IPR016166">
    <property type="entry name" value="FAD-bd_PCMH"/>
</dbReference>
<dbReference type="Proteomes" id="UP001197974">
    <property type="component" value="Chromosome"/>
</dbReference>
<dbReference type="EC" id="1.3.1.98" evidence="16"/>
<dbReference type="HAMAP" id="MF_00037">
    <property type="entry name" value="MurB"/>
    <property type="match status" value="1"/>
</dbReference>
<dbReference type="Gene3D" id="3.30.465.10">
    <property type="match status" value="1"/>
</dbReference>
<dbReference type="NCBIfam" id="NF010480">
    <property type="entry name" value="PRK13905.1"/>
    <property type="match status" value="1"/>
</dbReference>
<protein>
    <recommendedName>
        <fullName evidence="16">UDP-N-acetylenolpyruvoylglucosamine reductase</fullName>
        <ecNumber evidence="16">1.3.1.98</ecNumber>
    </recommendedName>
    <alternativeName>
        <fullName evidence="16">UDP-N-acetylmuramate dehydrogenase</fullName>
    </alternativeName>
</protein>
<comment type="subcellular location">
    <subcellularLocation>
        <location evidence="3 16">Cytoplasm</location>
    </subcellularLocation>
</comment>
<dbReference type="PANTHER" id="PTHR21071">
    <property type="entry name" value="UDP-N-ACETYLENOLPYRUVOYLGLUCOSAMINE REDUCTASE"/>
    <property type="match status" value="1"/>
</dbReference>
<dbReference type="Gene3D" id="3.30.43.10">
    <property type="entry name" value="Uridine Diphospho-n-acetylenolpyruvylglucosamine Reductase, domain 2"/>
    <property type="match status" value="1"/>
</dbReference>
<dbReference type="InterPro" id="IPR036635">
    <property type="entry name" value="MurB_C_sf"/>
</dbReference>
<keyword evidence="9 16" id="KW-0521">NADP</keyword>
<dbReference type="InterPro" id="IPR006094">
    <property type="entry name" value="Oxid_FAD_bind_N"/>
</dbReference>
<keyword evidence="13 16" id="KW-0131">Cell cycle</keyword>
<evidence type="ECO:0000313" key="18">
    <source>
        <dbReference type="EMBL" id="WLR43623.1"/>
    </source>
</evidence>
<dbReference type="Pfam" id="PF02873">
    <property type="entry name" value="MurB_C"/>
    <property type="match status" value="1"/>
</dbReference>
<dbReference type="InterPro" id="IPR016167">
    <property type="entry name" value="FAD-bd_PCMH_sub1"/>
</dbReference>
<keyword evidence="12 16" id="KW-0560">Oxidoreductase</keyword>
<evidence type="ECO:0000256" key="1">
    <source>
        <dbReference type="ARBA" id="ARBA00001974"/>
    </source>
</evidence>
<dbReference type="NCBIfam" id="TIGR00179">
    <property type="entry name" value="murB"/>
    <property type="match status" value="1"/>
</dbReference>
<keyword evidence="19" id="KW-1185">Reference proteome</keyword>
<dbReference type="InterPro" id="IPR016169">
    <property type="entry name" value="FAD-bd_PCMH_sub2"/>
</dbReference>
<evidence type="ECO:0000256" key="6">
    <source>
        <dbReference type="ARBA" id="ARBA00022618"/>
    </source>
</evidence>
<evidence type="ECO:0000256" key="2">
    <source>
        <dbReference type="ARBA" id="ARBA00003921"/>
    </source>
</evidence>
<accession>A0ABY9JZ59</accession>
<keyword evidence="10 16" id="KW-0133">Cell shape</keyword>
<dbReference type="InterPro" id="IPR011601">
    <property type="entry name" value="MurB_C"/>
</dbReference>
<dbReference type="PROSITE" id="PS51387">
    <property type="entry name" value="FAD_PCMH"/>
    <property type="match status" value="1"/>
</dbReference>
<comment type="similarity">
    <text evidence="16">Belongs to the MurB family.</text>
</comment>
<name>A0ABY9JZ59_9BACI</name>
<evidence type="ECO:0000256" key="7">
    <source>
        <dbReference type="ARBA" id="ARBA00022630"/>
    </source>
</evidence>
<evidence type="ECO:0000256" key="9">
    <source>
        <dbReference type="ARBA" id="ARBA00022857"/>
    </source>
</evidence>
<evidence type="ECO:0000256" key="13">
    <source>
        <dbReference type="ARBA" id="ARBA00023306"/>
    </source>
</evidence>
<dbReference type="Pfam" id="PF01565">
    <property type="entry name" value="FAD_binding_4"/>
    <property type="match status" value="1"/>
</dbReference>
<keyword evidence="14 16" id="KW-0961">Cell wall biogenesis/degradation</keyword>
<dbReference type="Gene3D" id="3.90.78.10">
    <property type="entry name" value="UDP-N-acetylenolpyruvoylglucosamine reductase, C-terminal domain"/>
    <property type="match status" value="1"/>
</dbReference>
<keyword evidence="8 16" id="KW-0274">FAD</keyword>
<evidence type="ECO:0000256" key="15">
    <source>
        <dbReference type="ARBA" id="ARBA00048914"/>
    </source>
</evidence>
<organism evidence="18 19">
    <name type="scientific">Bacillus carboniphilus</name>
    <dbReference type="NCBI Taxonomy" id="86663"/>
    <lineage>
        <taxon>Bacteria</taxon>
        <taxon>Bacillati</taxon>
        <taxon>Bacillota</taxon>
        <taxon>Bacilli</taxon>
        <taxon>Bacillales</taxon>
        <taxon>Bacillaceae</taxon>
        <taxon>Bacillus</taxon>
    </lineage>
</organism>
<dbReference type="InterPro" id="IPR003170">
    <property type="entry name" value="MurB"/>
</dbReference>
<sequence length="304" mass="33644">MKELLNELREANIGNLLVNEPMSQHTTMKIGGPADLFIEPVNVDSFPIMMKILHKYNIKWRVIGRGSNLLVDDLGIEGVVIKLSNGIDHLKLSEEGIVTVGGGFSIITLSTLLSRKGYSGLEFASGIPGSVGGAVYMNAGAHGSDISNILVKSQILFEDGSIEWLTNEEMEFSYRTSILQQKKPGICIQAVFQLEKGEVTKIKSDMQKNKDYRKETQPWNLPCAGSIFRNPLPYFAGQLIEKAGLKGLKMGGAMVSEMHANFIVNTGNATFKDVIDLIEYIKQVVKDKYNISMETEVEIVRRKS</sequence>
<proteinExistence type="inferred from homology"/>
<comment type="cofactor">
    <cofactor evidence="1 16">
        <name>FAD</name>
        <dbReference type="ChEBI" id="CHEBI:57692"/>
    </cofactor>
</comment>
<gene>
    <name evidence="16 18" type="primary">murB</name>
    <name evidence="18" type="ORF">LC087_05580</name>
</gene>
<feature type="active site" evidence="16">
    <location>
        <position position="175"/>
    </location>
</feature>
<dbReference type="SUPFAM" id="SSF56176">
    <property type="entry name" value="FAD-binding/transporter-associated domain-like"/>
    <property type="match status" value="1"/>
</dbReference>
<feature type="active site" description="Proton donor" evidence="16">
    <location>
        <position position="226"/>
    </location>
</feature>
<reference evidence="18 19" key="1">
    <citation type="submission" date="2023-06" db="EMBL/GenBank/DDBJ databases">
        <title>Five Gram-positive bacteria isolated from mangrove sediments in Shenzhen, Guangdong, China.</title>
        <authorList>
            <person name="Yu S."/>
            <person name="Zheng W."/>
            <person name="Huang Y."/>
        </authorList>
    </citation>
    <scope>NUCLEOTIDE SEQUENCE [LARGE SCALE GENOMIC DNA]</scope>
    <source>
        <strain evidence="18 19">SaN35-3</strain>
    </source>
</reference>
<evidence type="ECO:0000259" key="17">
    <source>
        <dbReference type="PROSITE" id="PS51387"/>
    </source>
</evidence>
<feature type="active site" evidence="16">
    <location>
        <position position="296"/>
    </location>
</feature>
<keyword evidence="5 16" id="KW-0963">Cytoplasm</keyword>
<evidence type="ECO:0000256" key="14">
    <source>
        <dbReference type="ARBA" id="ARBA00023316"/>
    </source>
</evidence>
<dbReference type="PANTHER" id="PTHR21071:SF5">
    <property type="entry name" value="UDP-N-ACETYLENOLPYRUVOYLGLUCOSAMINE REDUCTASE"/>
    <property type="match status" value="1"/>
</dbReference>
<dbReference type="RefSeq" id="WP_226538426.1">
    <property type="nucleotide sequence ID" value="NZ_CP129013.1"/>
</dbReference>
<evidence type="ECO:0000256" key="4">
    <source>
        <dbReference type="ARBA" id="ARBA00004752"/>
    </source>
</evidence>
<evidence type="ECO:0000256" key="5">
    <source>
        <dbReference type="ARBA" id="ARBA00022490"/>
    </source>
</evidence>
<keyword evidence="6 16" id="KW-0132">Cell division</keyword>
<dbReference type="EMBL" id="CP129013">
    <property type="protein sequence ID" value="WLR43623.1"/>
    <property type="molecule type" value="Genomic_DNA"/>
</dbReference>
<comment type="pathway">
    <text evidence="4 16">Cell wall biogenesis; peptidoglycan biosynthesis.</text>
</comment>
<comment type="catalytic activity">
    <reaction evidence="15 16">
        <text>UDP-N-acetyl-alpha-D-muramate + NADP(+) = UDP-N-acetyl-3-O-(1-carboxyvinyl)-alpha-D-glucosamine + NADPH + H(+)</text>
        <dbReference type="Rhea" id="RHEA:12248"/>
        <dbReference type="ChEBI" id="CHEBI:15378"/>
        <dbReference type="ChEBI" id="CHEBI:57783"/>
        <dbReference type="ChEBI" id="CHEBI:58349"/>
        <dbReference type="ChEBI" id="CHEBI:68483"/>
        <dbReference type="ChEBI" id="CHEBI:70757"/>
        <dbReference type="EC" id="1.3.1.98"/>
    </reaction>
</comment>
<keyword evidence="11 16" id="KW-0573">Peptidoglycan synthesis</keyword>
<evidence type="ECO:0000256" key="8">
    <source>
        <dbReference type="ARBA" id="ARBA00022827"/>
    </source>
</evidence>